<dbReference type="AlphaFoldDB" id="A0A0F9W0I9"/>
<feature type="compositionally biased region" description="Basic and acidic residues" evidence="1">
    <location>
        <begin position="7"/>
        <end position="35"/>
    </location>
</feature>
<protein>
    <recommendedName>
        <fullName evidence="3">Scaffolding protein</fullName>
    </recommendedName>
</protein>
<sequence length="348" mass="39583">MDLELTDQEREEYRIQMEGTPEEKTELEQAGRKEEEVETTEEPEQPTEEPIKEPVESTQEPVVETTEEPVVESTEEEDAFAGMKIPISVTNEEGEAVIEEIPYDQLVQEHNAFIAIKEQSEADKNYVSQASPIIEAFNKSKVLQDALMYLKQGYNDEQVKQGLMQFWSDAKTEPGEDDSQTDYNKDMAELNNRMLRAEKIAGQQADQLKKQQVWNENEAVLQKAVRKYGLDPKQVETDPEFQQKLNSSFTQFYGNMDLTMEVLNQNQANGIINHALNVIGNTTHADARKQTAELVRAKSIVKKTQAPTILQGRTATNRDGSGGTQEKEKQWPASGVPMAERVRRWEEI</sequence>
<feature type="region of interest" description="Disordered" evidence="1">
    <location>
        <begin position="310"/>
        <end position="337"/>
    </location>
</feature>
<feature type="compositionally biased region" description="Acidic residues" evidence="1">
    <location>
        <begin position="36"/>
        <end position="47"/>
    </location>
</feature>
<accession>A0A0F9W0I9</accession>
<comment type="caution">
    <text evidence="2">The sequence shown here is derived from an EMBL/GenBank/DDBJ whole genome shotgun (WGS) entry which is preliminary data.</text>
</comment>
<name>A0A0F9W0I9_9ZZZZ</name>
<evidence type="ECO:0000313" key="2">
    <source>
        <dbReference type="EMBL" id="KKN79181.1"/>
    </source>
</evidence>
<organism evidence="2">
    <name type="scientific">marine sediment metagenome</name>
    <dbReference type="NCBI Taxonomy" id="412755"/>
    <lineage>
        <taxon>unclassified sequences</taxon>
        <taxon>metagenomes</taxon>
        <taxon>ecological metagenomes</taxon>
    </lineage>
</organism>
<proteinExistence type="predicted"/>
<reference evidence="2" key="1">
    <citation type="journal article" date="2015" name="Nature">
        <title>Complex archaea that bridge the gap between prokaryotes and eukaryotes.</title>
        <authorList>
            <person name="Spang A."/>
            <person name="Saw J.H."/>
            <person name="Jorgensen S.L."/>
            <person name="Zaremba-Niedzwiedzka K."/>
            <person name="Martijn J."/>
            <person name="Lind A.E."/>
            <person name="van Eijk R."/>
            <person name="Schleper C."/>
            <person name="Guy L."/>
            <person name="Ettema T.J."/>
        </authorList>
    </citation>
    <scope>NUCLEOTIDE SEQUENCE</scope>
</reference>
<dbReference type="EMBL" id="LAZR01000251">
    <property type="protein sequence ID" value="KKN79181.1"/>
    <property type="molecule type" value="Genomic_DNA"/>
</dbReference>
<feature type="region of interest" description="Disordered" evidence="1">
    <location>
        <begin position="1"/>
        <end position="72"/>
    </location>
</feature>
<gene>
    <name evidence="2" type="ORF">LCGC14_0341980</name>
</gene>
<feature type="compositionally biased region" description="Polar residues" evidence="1">
    <location>
        <begin position="310"/>
        <end position="319"/>
    </location>
</feature>
<evidence type="ECO:0008006" key="3">
    <source>
        <dbReference type="Google" id="ProtNLM"/>
    </source>
</evidence>
<evidence type="ECO:0000256" key="1">
    <source>
        <dbReference type="SAM" id="MobiDB-lite"/>
    </source>
</evidence>